<reference evidence="2 3" key="1">
    <citation type="submission" date="2016-10" db="EMBL/GenBank/DDBJ databases">
        <authorList>
            <person name="Varghese N."/>
            <person name="Submissions S."/>
        </authorList>
    </citation>
    <scope>NUCLEOTIDE SEQUENCE [LARGE SCALE GENOMIC DNA]</scope>
    <source>
        <strain evidence="2 3">CECT 8317</strain>
    </source>
</reference>
<comment type="caution">
    <text evidence="2">The sequence shown here is derived from an EMBL/GenBank/DDBJ whole genome shotgun (WGS) entry which is preliminary data.</text>
</comment>
<sequence length="252" mass="28090">MNLRTWLYIPLFLAVMASSPALAAGEHASAQRTLKITALDWEPYTGSSMVHGGNAIQHLRTILGQCNIDLQVEFYPWRRAQQIAHQPGYLGFFPAWPIEVGDGFVSSGEVTPSHLALMEMADSDVQVAEIDEAFASHRIGIVKSYIYPERFQSLLQRFPDSIDRGASSELSLLKMLSMGRFHLAVSDPTVMEYLAIRHGIGDVRVARMLFEEPLVIAMRDEPDNQENIALVRRLLQAQTATPPEGDLCLVAR</sequence>
<feature type="signal peptide" evidence="1">
    <location>
        <begin position="1"/>
        <end position="23"/>
    </location>
</feature>
<gene>
    <name evidence="2" type="ORF">SAMN05216586_102329</name>
</gene>
<evidence type="ECO:0000256" key="1">
    <source>
        <dbReference type="SAM" id="SignalP"/>
    </source>
</evidence>
<dbReference type="EMBL" id="FNVE01000002">
    <property type="protein sequence ID" value="SEF93111.1"/>
    <property type="molecule type" value="Genomic_DNA"/>
</dbReference>
<evidence type="ECO:0000313" key="2">
    <source>
        <dbReference type="EMBL" id="SEF93111.1"/>
    </source>
</evidence>
<dbReference type="RefSeq" id="WP_088274229.1">
    <property type="nucleotide sequence ID" value="NZ_FNVE01000002.1"/>
</dbReference>
<dbReference type="AlphaFoldDB" id="A0AAQ1JPG2"/>
<dbReference type="Gene3D" id="3.40.190.10">
    <property type="entry name" value="Periplasmic binding protein-like II"/>
    <property type="match status" value="2"/>
</dbReference>
<keyword evidence="3" id="KW-1185">Reference proteome</keyword>
<feature type="chain" id="PRO_5043043923" evidence="1">
    <location>
        <begin position="24"/>
        <end position="252"/>
    </location>
</feature>
<dbReference type="SUPFAM" id="SSF53850">
    <property type="entry name" value="Periplasmic binding protein-like II"/>
    <property type="match status" value="1"/>
</dbReference>
<name>A0AAQ1JPG2_9GAMM</name>
<organism evidence="2 3">
    <name type="scientific">Halopseudomonas aestusnigri</name>
    <dbReference type="NCBI Taxonomy" id="857252"/>
    <lineage>
        <taxon>Bacteria</taxon>
        <taxon>Pseudomonadati</taxon>
        <taxon>Pseudomonadota</taxon>
        <taxon>Gammaproteobacteria</taxon>
        <taxon>Pseudomonadales</taxon>
        <taxon>Pseudomonadaceae</taxon>
        <taxon>Halopseudomonas</taxon>
    </lineage>
</organism>
<accession>A0AAQ1JPG2</accession>
<protein>
    <submittedName>
        <fullName evidence="2">Polar amino acid transport system substrate-binding protein</fullName>
    </submittedName>
</protein>
<proteinExistence type="predicted"/>
<evidence type="ECO:0000313" key="3">
    <source>
        <dbReference type="Proteomes" id="UP000243518"/>
    </source>
</evidence>
<keyword evidence="1" id="KW-0732">Signal</keyword>
<dbReference type="Proteomes" id="UP000243518">
    <property type="component" value="Unassembled WGS sequence"/>
</dbReference>